<dbReference type="PANTHER" id="PTHR42695">
    <property type="entry name" value="GLUTAMINE AMIDOTRANSFERASE YLR126C-RELATED"/>
    <property type="match status" value="1"/>
</dbReference>
<proteinExistence type="inferred from homology"/>
<evidence type="ECO:0000256" key="2">
    <source>
        <dbReference type="ARBA" id="ARBA00011083"/>
    </source>
</evidence>
<evidence type="ECO:0000313" key="6">
    <source>
        <dbReference type="Proteomes" id="UP001314263"/>
    </source>
</evidence>
<dbReference type="CDD" id="cd01741">
    <property type="entry name" value="GATase1_1"/>
    <property type="match status" value="1"/>
</dbReference>
<comment type="caution">
    <text evidence="5">The sequence shown here is derived from an EMBL/GenBank/DDBJ whole genome shotgun (WGS) entry which is preliminary data.</text>
</comment>
<comment type="similarity">
    <text evidence="1">Belongs to the BLOC1S2 family.</text>
</comment>
<dbReference type="Pfam" id="PF00117">
    <property type="entry name" value="GATase"/>
    <property type="match status" value="1"/>
</dbReference>
<dbReference type="AlphaFoldDB" id="A0AAV1HX32"/>
<evidence type="ECO:0000313" key="5">
    <source>
        <dbReference type="EMBL" id="CAK0757122.1"/>
    </source>
</evidence>
<dbReference type="InterPro" id="IPR019269">
    <property type="entry name" value="BLOC1_su2"/>
</dbReference>
<evidence type="ECO:0000259" key="4">
    <source>
        <dbReference type="Pfam" id="PF00117"/>
    </source>
</evidence>
<dbReference type="Gene3D" id="3.40.50.880">
    <property type="match status" value="1"/>
</dbReference>
<sequence length="533" mass="57945">MSSATYALFDCEDAAKWNGHQQLYVSRFGEQNAGWDVFKCWNGDLPELAAAARYKAIFITGSHYSAYEQLPWIDNLVVWLHDFILVGKHDTKIVAVCFGCQVMARGLGGRIGRNASGRFVLTVEELRLEPALQKKPYFVTSAGLKELSSEQSSNLKVLESHGDQVLELPEDTELLASSRTAPYEIWSFQDRVLAIQGHPEMVPEDMLQKIWPFLSSNGRLSPEEAAASKDALTNVKPDTDAIRGIMQAFITGSAELKPQHGEGRAAFSYTSWLPSMPMPGMSLPSMPMPTMSLPSLSIADWIPYSPYASSAAAAQQPGCDAPSSGAEMHGTEMKALPQLTSPGEVGSQTAEASLGASGDTQLASRIQAPSLGADQAVSKGPSDERLPTSTHAREEGPLESEAGQHAGAERLLDESKGGCNEQEAQQGVKQLDDTAAKAEEFLEHLSRAVVAELDGSLNNLQLLFGVNTVARAEFQRIQQELTHWSPLVEDMRRKQGKCIPMLASLDRLEVSMDDIEATISQLREVSSRLNNGV</sequence>
<dbReference type="InterPro" id="IPR029062">
    <property type="entry name" value="Class_I_gatase-like"/>
</dbReference>
<dbReference type="PANTHER" id="PTHR42695:SF5">
    <property type="entry name" value="GLUTAMINE AMIDOTRANSFERASE YLR126C-RELATED"/>
    <property type="match status" value="1"/>
</dbReference>
<dbReference type="GO" id="GO:0005829">
    <property type="term" value="C:cytosol"/>
    <property type="evidence" value="ECO:0007669"/>
    <property type="project" value="TreeGrafter"/>
</dbReference>
<dbReference type="EMBL" id="CAUYUE010000003">
    <property type="protein sequence ID" value="CAK0757122.1"/>
    <property type="molecule type" value="Genomic_DNA"/>
</dbReference>
<protein>
    <recommendedName>
        <fullName evidence="4">Glutamine amidotransferase domain-containing protein</fullName>
    </recommendedName>
</protein>
<feature type="compositionally biased region" description="Basic and acidic residues" evidence="3">
    <location>
        <begin position="381"/>
        <end position="396"/>
    </location>
</feature>
<evidence type="ECO:0000256" key="1">
    <source>
        <dbReference type="ARBA" id="ARBA00008468"/>
    </source>
</evidence>
<gene>
    <name evidence="5" type="ORF">CVIRNUC_002514</name>
</gene>
<accession>A0AAV1HX32</accession>
<feature type="domain" description="Glutamine amidotransferase" evidence="4">
    <location>
        <begin position="10"/>
        <end position="206"/>
    </location>
</feature>
<keyword evidence="6" id="KW-1185">Reference proteome</keyword>
<organism evidence="5 6">
    <name type="scientific">Coccomyxa viridis</name>
    <dbReference type="NCBI Taxonomy" id="1274662"/>
    <lineage>
        <taxon>Eukaryota</taxon>
        <taxon>Viridiplantae</taxon>
        <taxon>Chlorophyta</taxon>
        <taxon>core chlorophytes</taxon>
        <taxon>Trebouxiophyceae</taxon>
        <taxon>Trebouxiophyceae incertae sedis</taxon>
        <taxon>Coccomyxaceae</taxon>
        <taxon>Coccomyxa</taxon>
    </lineage>
</organism>
<feature type="compositionally biased region" description="Polar residues" evidence="3">
    <location>
        <begin position="338"/>
        <end position="351"/>
    </location>
</feature>
<name>A0AAV1HX32_9CHLO</name>
<evidence type="ECO:0000256" key="3">
    <source>
        <dbReference type="SAM" id="MobiDB-lite"/>
    </source>
</evidence>
<dbReference type="Proteomes" id="UP001314263">
    <property type="component" value="Unassembled WGS sequence"/>
</dbReference>
<dbReference type="InterPro" id="IPR017926">
    <property type="entry name" value="GATASE"/>
</dbReference>
<dbReference type="SUPFAM" id="SSF52317">
    <property type="entry name" value="Class I glutamine amidotransferase-like"/>
    <property type="match status" value="1"/>
</dbReference>
<dbReference type="InterPro" id="IPR044992">
    <property type="entry name" value="ChyE-like"/>
</dbReference>
<reference evidence="5 6" key="1">
    <citation type="submission" date="2023-10" db="EMBL/GenBank/DDBJ databases">
        <authorList>
            <person name="Maclean D."/>
            <person name="Macfadyen A."/>
        </authorList>
    </citation>
    <scope>NUCLEOTIDE SEQUENCE [LARGE SCALE GENOMIC DNA]</scope>
</reference>
<dbReference type="Pfam" id="PF10046">
    <property type="entry name" value="BLOC1_2"/>
    <property type="match status" value="1"/>
</dbReference>
<feature type="region of interest" description="Disordered" evidence="3">
    <location>
        <begin position="338"/>
        <end position="405"/>
    </location>
</feature>
<comment type="similarity">
    <text evidence="2">Belongs to the peptidase C26 family.</text>
</comment>